<proteinExistence type="predicted"/>
<accession>A0A382P485</accession>
<feature type="non-terminal residue" evidence="1">
    <location>
        <position position="186"/>
    </location>
</feature>
<organism evidence="1">
    <name type="scientific">marine metagenome</name>
    <dbReference type="NCBI Taxonomy" id="408172"/>
    <lineage>
        <taxon>unclassified sequences</taxon>
        <taxon>metagenomes</taxon>
        <taxon>ecological metagenomes</taxon>
    </lineage>
</organism>
<reference evidence="1" key="1">
    <citation type="submission" date="2018-05" db="EMBL/GenBank/DDBJ databases">
        <authorList>
            <person name="Lanie J.A."/>
            <person name="Ng W.-L."/>
            <person name="Kazmierczak K.M."/>
            <person name="Andrzejewski T.M."/>
            <person name="Davidsen T.M."/>
            <person name="Wayne K.J."/>
            <person name="Tettelin H."/>
            <person name="Glass J.I."/>
            <person name="Rusch D."/>
            <person name="Podicherti R."/>
            <person name="Tsui H.-C.T."/>
            <person name="Winkler M.E."/>
        </authorList>
    </citation>
    <scope>NUCLEOTIDE SEQUENCE</scope>
</reference>
<name>A0A382P485_9ZZZZ</name>
<sequence length="186" mass="20079">MQNRYIQLFICHVLLVVKLGAGVDVAGAKTGSRDIAGYFNETNDVTITITLDDNEVSGGSNDLSNTRIMVYYGFNSTNTISITSTCLNKCNDIGWQPTFTSTNNTHVYTFTAAHLVAMKGSSPEGEFFDFKVFFSNSPPYDQWVDTNNNGTLDADRISVSASVAEDASLVIVGGSVDFGVDSVRNG</sequence>
<protein>
    <submittedName>
        <fullName evidence="1">Uncharacterized protein</fullName>
    </submittedName>
</protein>
<gene>
    <name evidence="1" type="ORF">METZ01_LOCUS319505</name>
</gene>
<dbReference type="EMBL" id="UINC01103905">
    <property type="protein sequence ID" value="SVC66651.1"/>
    <property type="molecule type" value="Genomic_DNA"/>
</dbReference>
<dbReference type="AlphaFoldDB" id="A0A382P485"/>
<evidence type="ECO:0000313" key="1">
    <source>
        <dbReference type="EMBL" id="SVC66651.1"/>
    </source>
</evidence>